<accession>A0A4V1ITT3</accession>
<evidence type="ECO:0000313" key="7">
    <source>
        <dbReference type="Proteomes" id="UP000268535"/>
    </source>
</evidence>
<dbReference type="STRING" id="1555241.A0A4V1ITT3"/>
<dbReference type="PANTHER" id="PTHR32083">
    <property type="entry name" value="CILIA AND FLAGELLA-ASSOCIATED PROTEIN 58-RELATED"/>
    <property type="match status" value="1"/>
</dbReference>
<feature type="domain" description="Cilia- and flagella-associated protein 58 central coiled coil" evidence="4">
    <location>
        <begin position="451"/>
        <end position="746"/>
    </location>
</feature>
<reference evidence="7 8" key="1">
    <citation type="journal article" date="2018" name="Nat. Microbiol.">
        <title>Leveraging single-cell genomics to expand the fungal tree of life.</title>
        <authorList>
            <person name="Ahrendt S.R."/>
            <person name="Quandt C.A."/>
            <person name="Ciobanu D."/>
            <person name="Clum A."/>
            <person name="Salamov A."/>
            <person name="Andreopoulos B."/>
            <person name="Cheng J.F."/>
            <person name="Woyke T."/>
            <person name="Pelin A."/>
            <person name="Henrissat B."/>
            <person name="Reynolds N.K."/>
            <person name="Benny G.L."/>
            <person name="Smith M.E."/>
            <person name="James T.Y."/>
            <person name="Grigoriev I.V."/>
        </authorList>
    </citation>
    <scope>NUCLEOTIDE SEQUENCE [LARGE SCALE GENOMIC DNA]</scope>
    <source>
        <strain evidence="7 8">ATCC 52028</strain>
    </source>
</reference>
<keyword evidence="1 2" id="KW-0175">Coiled coil</keyword>
<feature type="compositionally biased region" description="Polar residues" evidence="3">
    <location>
        <begin position="1044"/>
        <end position="1061"/>
    </location>
</feature>
<evidence type="ECO:0000256" key="1">
    <source>
        <dbReference type="ARBA" id="ARBA00023054"/>
    </source>
</evidence>
<gene>
    <name evidence="5" type="ORF">CAUPRSCDRAFT_10213</name>
    <name evidence="6" type="ORF">CXG81DRAFT_18271</name>
</gene>
<reference evidence="5" key="3">
    <citation type="submission" date="2018-08" db="EMBL/GenBank/DDBJ databases">
        <title>Leveraging single-cell genomics to expand the Fungal Tree of Life.</title>
        <authorList>
            <consortium name="DOE Joint Genome Institute"/>
            <person name="Ahrendt S.R."/>
            <person name="Quandt C.A."/>
            <person name="Ciobanu D."/>
            <person name="Clum A."/>
            <person name="Salamov A."/>
            <person name="Andreopoulos B."/>
            <person name="Cheng J.-F."/>
            <person name="Woyke T."/>
            <person name="Pelin A."/>
            <person name="Henrissat B."/>
            <person name="Reynolds N."/>
            <person name="Benny G.L."/>
            <person name="Smith M.E."/>
            <person name="James T.Y."/>
            <person name="Grigoriev I.V."/>
        </authorList>
    </citation>
    <scope>NUCLEOTIDE SEQUENCE</scope>
    <source>
        <strain evidence="5">ATCC 52028</strain>
    </source>
</reference>
<dbReference type="Pfam" id="PF21771">
    <property type="entry name" value="CFAP58_CC"/>
    <property type="match status" value="1"/>
</dbReference>
<evidence type="ECO:0000313" key="8">
    <source>
        <dbReference type="Proteomes" id="UP000274922"/>
    </source>
</evidence>
<dbReference type="GO" id="GO:0005856">
    <property type="term" value="C:cytoskeleton"/>
    <property type="evidence" value="ECO:0007669"/>
    <property type="project" value="TreeGrafter"/>
</dbReference>
<dbReference type="Proteomes" id="UP000274922">
    <property type="component" value="Unassembled WGS sequence"/>
</dbReference>
<dbReference type="EMBL" id="ML009111">
    <property type="protein sequence ID" value="RKO98157.1"/>
    <property type="molecule type" value="Genomic_DNA"/>
</dbReference>
<keyword evidence="8" id="KW-1185">Reference proteome</keyword>
<protein>
    <recommendedName>
        <fullName evidence="4">Cilia- and flagella-associated protein 58 central coiled coil domain-containing protein</fullName>
    </recommendedName>
</protein>
<dbReference type="Proteomes" id="UP000268535">
    <property type="component" value="Unassembled WGS sequence"/>
</dbReference>
<evidence type="ECO:0000313" key="5">
    <source>
        <dbReference type="EMBL" id="RKO98157.1"/>
    </source>
</evidence>
<dbReference type="AlphaFoldDB" id="A0A4V1ITT3"/>
<evidence type="ECO:0000313" key="6">
    <source>
        <dbReference type="EMBL" id="RKP01978.1"/>
    </source>
</evidence>
<feature type="coiled-coil region" evidence="2">
    <location>
        <begin position="283"/>
        <end position="320"/>
    </location>
</feature>
<name>A0A4V1ITT3_9FUNG</name>
<organism evidence="5 7">
    <name type="scientific">Caulochytrium protostelioides</name>
    <dbReference type="NCBI Taxonomy" id="1555241"/>
    <lineage>
        <taxon>Eukaryota</taxon>
        <taxon>Fungi</taxon>
        <taxon>Fungi incertae sedis</taxon>
        <taxon>Chytridiomycota</taxon>
        <taxon>Chytridiomycota incertae sedis</taxon>
        <taxon>Chytridiomycetes</taxon>
        <taxon>Caulochytriales</taxon>
        <taxon>Caulochytriaceae</taxon>
        <taxon>Caulochytrium</taxon>
    </lineage>
</organism>
<evidence type="ECO:0000259" key="4">
    <source>
        <dbReference type="Pfam" id="PF21771"/>
    </source>
</evidence>
<dbReference type="OrthoDB" id="264785at2759"/>
<feature type="coiled-coil region" evidence="2">
    <location>
        <begin position="503"/>
        <end position="551"/>
    </location>
</feature>
<dbReference type="PANTHER" id="PTHR32083:SF0">
    <property type="entry name" value="CILIA AND FLAGELLA-ASSOCIATED PROTEIN 58"/>
    <property type="match status" value="1"/>
</dbReference>
<evidence type="ECO:0000256" key="2">
    <source>
        <dbReference type="SAM" id="Coils"/>
    </source>
</evidence>
<feature type="coiled-coil region" evidence="2">
    <location>
        <begin position="859"/>
        <end position="886"/>
    </location>
</feature>
<feature type="coiled-coil region" evidence="2">
    <location>
        <begin position="398"/>
        <end position="453"/>
    </location>
</feature>
<proteinExistence type="predicted"/>
<dbReference type="EMBL" id="ML014155">
    <property type="protein sequence ID" value="RKP01978.1"/>
    <property type="molecule type" value="Genomic_DNA"/>
</dbReference>
<sequence length="1099" mass="126030">MAEADLAVAGIPQSNAGSISLNDGSLSADPPAIAVASADASTAGLNRLPTMSSMTCPHDSSVLALVDTFELHDPTHDVIPQELRQQFAFHMDRYTQARQLIRDELIHIRGDADLSQELKDFLPELCKLYRALMRSKAQSQKMYKEFGELSLTYRENAESCDQTRDKSAADQEQIAQLQQHIGAVRAEIERLATEDEAAKKQLRQYRYDITHLNEQIAKGVHLSTEQEKAFSILIRNKESLTRDRDAELERVNEARMTLTELSDRIRFADKDKRKVDAQIYDIKDQMGQAKMQLENENRTKERLDQELKELRGIVNGKNADVRSKMDFVERAKADIAQMEAHIASQKGLVEKIMAEQDVLTARIAKLKVLSREQTKLTTELVQRNYASQRDLDLRRSDLMRLRQEVKKVKKIKEALQKRNAVLEQDRQVSELQRKIIREKLDKVLKEIDEMKQRIDTPRKMVEDLARERKVVSRSLERSVSQAERQQAILLSLRQTHGTMTVDIDRSHQALQVLEERIRMTEHERDVAVNYIAQLQQRCVEHVKEIKEKEHEIFLNKKRRMHTEAKLQHQVNLYQAVQSDRNLHCKHLLESQAEIAAMKRKLKAMNFRINACKDEITMCEQTIARDRLEQARLKREAEINAEEIAKLQTQNSMANTYMRSQQTEEVKLDSFVKEAVIEQQRQETAIQALIRQRDELAIQIQKQSEEMVETHRMLQLQQASLLSDERYYGSKLAEIQAVKADVLRLRCSEIELTEKKSQIMITRHGLRRLDRELMQERIQAKALEGELQFRVNIHSWRKLESANPKVFSLLQLLHTLQRKILQRHHDAQESERAIREQEKVYIALRAWTTQSLGQKTAEHLSQLTQTLQEKQMQLTNADAALRLYKAQIREHDYHIELLDRQLTGVEQAFLAQWRGRLDEYLQQKRESHRGISRSSRHPTCSTPAHEHLSAHLNGAGISSSNAARIVELTDAEAEAEAELQAQLEKDFRAESARLTPQKMREGPDEDAVAQSATVLHTENVSAAGNIETKSMDGLAARESTVISRSELNVDSETVPHGSTGSAATAELDTEVEPAAKTNEADDARVVQLPPLPKLPESSQS</sequence>
<reference evidence="6" key="2">
    <citation type="submission" date="2018-04" db="EMBL/GenBank/DDBJ databases">
        <title>Leveraging single-cell genomics to expand the Fungal Tree of Life.</title>
        <authorList>
            <consortium name="DOE Joint Genome Institute"/>
            <person name="Ahrendt S.R."/>
            <person name="Quandt C.A."/>
            <person name="Ciobanu D."/>
            <person name="Clum A."/>
            <person name="Salamov A."/>
            <person name="Andreopoulos B."/>
            <person name="Cheng J.-F."/>
            <person name="Woyke T."/>
            <person name="Pelin A."/>
            <person name="Henrissat B."/>
            <person name="Benny G.L."/>
            <person name="Smith M.E."/>
            <person name="James T.Y."/>
            <person name="Grigoriev I.V."/>
        </authorList>
    </citation>
    <scope>NUCLEOTIDE SEQUENCE</scope>
    <source>
        <strain evidence="6">ATCC 52028</strain>
    </source>
</reference>
<evidence type="ECO:0000256" key="3">
    <source>
        <dbReference type="SAM" id="MobiDB-lite"/>
    </source>
</evidence>
<feature type="region of interest" description="Disordered" evidence="3">
    <location>
        <begin position="1044"/>
        <end position="1099"/>
    </location>
</feature>
<dbReference type="InterPro" id="IPR049270">
    <property type="entry name" value="CFAP58_CC"/>
</dbReference>